<gene>
    <name evidence="4" type="ORF">EJB05_01796</name>
</gene>
<evidence type="ECO:0000313" key="5">
    <source>
        <dbReference type="Proteomes" id="UP000324897"/>
    </source>
</evidence>
<dbReference type="InterPro" id="IPR036361">
    <property type="entry name" value="SAP_dom_sf"/>
</dbReference>
<evidence type="ECO:0000256" key="1">
    <source>
        <dbReference type="ARBA" id="ARBA00008042"/>
    </source>
</evidence>
<dbReference type="Proteomes" id="UP000324897">
    <property type="component" value="Chromosome 6"/>
</dbReference>
<comment type="similarity">
    <text evidence="1">Belongs to the DDA1 family.</text>
</comment>
<comment type="caution">
    <text evidence="4">The sequence shown here is derived from an EMBL/GenBank/DDBJ whole genome shotgun (WGS) entry which is preliminary data.</text>
</comment>
<dbReference type="OrthoDB" id="445357at2759"/>
<dbReference type="PANTHER" id="PTHR31879:SF10">
    <property type="entry name" value="DET1- AND DDB1-ASSOCIATED PROTEIN 1"/>
    <property type="match status" value="1"/>
</dbReference>
<evidence type="ECO:0000256" key="2">
    <source>
        <dbReference type="SAM" id="MobiDB-lite"/>
    </source>
</evidence>
<organism evidence="4 5">
    <name type="scientific">Eragrostis curvula</name>
    <name type="common">weeping love grass</name>
    <dbReference type="NCBI Taxonomy" id="38414"/>
    <lineage>
        <taxon>Eukaryota</taxon>
        <taxon>Viridiplantae</taxon>
        <taxon>Streptophyta</taxon>
        <taxon>Embryophyta</taxon>
        <taxon>Tracheophyta</taxon>
        <taxon>Spermatophyta</taxon>
        <taxon>Magnoliopsida</taxon>
        <taxon>Liliopsida</taxon>
        <taxon>Poales</taxon>
        <taxon>Poaceae</taxon>
        <taxon>PACMAD clade</taxon>
        <taxon>Chloridoideae</taxon>
        <taxon>Eragrostideae</taxon>
        <taxon>Eragrostidinae</taxon>
        <taxon>Eragrostis</taxon>
    </lineage>
</organism>
<feature type="region of interest" description="Disordered" evidence="2">
    <location>
        <begin position="182"/>
        <end position="212"/>
    </location>
</feature>
<proteinExistence type="inferred from homology"/>
<accession>A0A5J9WRC1</accession>
<dbReference type="Gramene" id="TVU50425">
    <property type="protein sequence ID" value="TVU50425"/>
    <property type="gene ID" value="EJB05_01796"/>
</dbReference>
<dbReference type="EMBL" id="RWGY01000002">
    <property type="protein sequence ID" value="TVU50425.1"/>
    <property type="molecule type" value="Genomic_DNA"/>
</dbReference>
<dbReference type="InterPro" id="IPR018276">
    <property type="entry name" value="DDA1_dom"/>
</dbReference>
<dbReference type="InterPro" id="IPR033575">
    <property type="entry name" value="DDA1-like"/>
</dbReference>
<dbReference type="GO" id="GO:0032436">
    <property type="term" value="P:positive regulation of proteasomal ubiquitin-dependent protein catabolic process"/>
    <property type="evidence" value="ECO:0007669"/>
    <property type="project" value="TreeGrafter"/>
</dbReference>
<sequence length="246" mass="26062">MGADGGGRKATAKAAEGGAGTLLAGLPCRGNFTESNIASSMGGLKVYICLHDTAPPEGQVVKTDANNILIRALQLSKQKSEAKDVGNKTPGESSKGKRLKVMFEAYYFRLILMNQLIFTPYSIRYDNFMGVDGAAVHVAMEDGAAARAKGGGGMHRERGRERWLYIGKEGGKGVQLVLGKNASRSLDSRNPSKRPNTGNSAGSSAHESPSDFSELTLQSFTVEKLRSLLKAKGLSPKGKKASANIS</sequence>
<feature type="non-terminal residue" evidence="4">
    <location>
        <position position="1"/>
    </location>
</feature>
<dbReference type="AlphaFoldDB" id="A0A5J9WRC1"/>
<evidence type="ECO:0000313" key="4">
    <source>
        <dbReference type="EMBL" id="TVU50425.1"/>
    </source>
</evidence>
<dbReference type="Pfam" id="PF10172">
    <property type="entry name" value="DDA1"/>
    <property type="match status" value="1"/>
</dbReference>
<keyword evidence="5" id="KW-1185">Reference proteome</keyword>
<evidence type="ECO:0000259" key="3">
    <source>
        <dbReference type="Pfam" id="PF10172"/>
    </source>
</evidence>
<reference evidence="4 5" key="1">
    <citation type="journal article" date="2019" name="Sci. Rep.">
        <title>A high-quality genome of Eragrostis curvula grass provides insights into Poaceae evolution and supports new strategies to enhance forage quality.</title>
        <authorList>
            <person name="Carballo J."/>
            <person name="Santos B.A.C.M."/>
            <person name="Zappacosta D."/>
            <person name="Garbus I."/>
            <person name="Selva J.P."/>
            <person name="Gallo C.A."/>
            <person name="Diaz A."/>
            <person name="Albertini E."/>
            <person name="Caccamo M."/>
            <person name="Echenique V."/>
        </authorList>
    </citation>
    <scope>NUCLEOTIDE SEQUENCE [LARGE SCALE GENOMIC DNA]</scope>
    <source>
        <strain evidence="5">cv. Victoria</strain>
        <tissue evidence="4">Leaf</tissue>
    </source>
</reference>
<dbReference type="PANTHER" id="PTHR31879">
    <property type="entry name" value="DET1- AND DDB1-ASSOCIATED PROTEIN 1"/>
    <property type="match status" value="1"/>
</dbReference>
<feature type="domain" description="DET1- and DDB1-associated protein 1" evidence="3">
    <location>
        <begin position="22"/>
        <end position="79"/>
    </location>
</feature>
<name>A0A5J9WRC1_9POAL</name>
<protein>
    <recommendedName>
        <fullName evidence="3">DET1- and DDB1-associated protein 1 domain-containing protein</fullName>
    </recommendedName>
</protein>
<dbReference type="GO" id="GO:0080008">
    <property type="term" value="C:Cul4-RING E3 ubiquitin ligase complex"/>
    <property type="evidence" value="ECO:0007669"/>
    <property type="project" value="TreeGrafter"/>
</dbReference>
<dbReference type="SUPFAM" id="SSF68906">
    <property type="entry name" value="SAP domain"/>
    <property type="match status" value="1"/>
</dbReference>